<dbReference type="AlphaFoldDB" id="B9FHL4"/>
<feature type="compositionally biased region" description="Gly residues" evidence="1">
    <location>
        <begin position="26"/>
        <end position="36"/>
    </location>
</feature>
<dbReference type="EMBL" id="CM000142">
    <property type="protein sequence ID" value="EEE64577.1"/>
    <property type="molecule type" value="Genomic_DNA"/>
</dbReference>
<proteinExistence type="predicted"/>
<organism evidence="2">
    <name type="scientific">Oryza sativa subsp. japonica</name>
    <name type="common">Rice</name>
    <dbReference type="NCBI Taxonomy" id="39947"/>
    <lineage>
        <taxon>Eukaryota</taxon>
        <taxon>Viridiplantae</taxon>
        <taxon>Streptophyta</taxon>
        <taxon>Embryophyta</taxon>
        <taxon>Tracheophyta</taxon>
        <taxon>Spermatophyta</taxon>
        <taxon>Magnoliopsida</taxon>
        <taxon>Liliopsida</taxon>
        <taxon>Poales</taxon>
        <taxon>Poaceae</taxon>
        <taxon>BOP clade</taxon>
        <taxon>Oryzoideae</taxon>
        <taxon>Oryzeae</taxon>
        <taxon>Oryzinae</taxon>
        <taxon>Oryza</taxon>
        <taxon>Oryza sativa</taxon>
    </lineage>
</organism>
<reference evidence="2" key="2">
    <citation type="submission" date="2008-12" db="EMBL/GenBank/DDBJ databases">
        <title>Improved gene annotation of the rice (Oryza sativa) genomes.</title>
        <authorList>
            <person name="Wang J."/>
            <person name="Li R."/>
            <person name="Fan W."/>
            <person name="Huang Q."/>
            <person name="Zhang J."/>
            <person name="Zhou Y."/>
            <person name="Hu Y."/>
            <person name="Zi S."/>
            <person name="Li J."/>
            <person name="Ni P."/>
            <person name="Zheng H."/>
            <person name="Zhang Y."/>
            <person name="Zhao M."/>
            <person name="Hao Q."/>
            <person name="McDermott J."/>
            <person name="Samudrala R."/>
            <person name="Kristiansen K."/>
            <person name="Wong G.K.-S."/>
        </authorList>
    </citation>
    <scope>NUCLEOTIDE SEQUENCE</scope>
</reference>
<protein>
    <submittedName>
        <fullName evidence="2">Uncharacterized protein</fullName>
    </submittedName>
</protein>
<reference evidence="2" key="1">
    <citation type="journal article" date="2005" name="PLoS Biol.">
        <title>The genomes of Oryza sativa: a history of duplications.</title>
        <authorList>
            <person name="Yu J."/>
            <person name="Wang J."/>
            <person name="Lin W."/>
            <person name="Li S."/>
            <person name="Li H."/>
            <person name="Zhou J."/>
            <person name="Ni P."/>
            <person name="Dong W."/>
            <person name="Hu S."/>
            <person name="Zeng C."/>
            <person name="Zhang J."/>
            <person name="Zhang Y."/>
            <person name="Li R."/>
            <person name="Xu Z."/>
            <person name="Li S."/>
            <person name="Li X."/>
            <person name="Zheng H."/>
            <person name="Cong L."/>
            <person name="Lin L."/>
            <person name="Yin J."/>
            <person name="Geng J."/>
            <person name="Li G."/>
            <person name="Shi J."/>
            <person name="Liu J."/>
            <person name="Lv H."/>
            <person name="Li J."/>
            <person name="Wang J."/>
            <person name="Deng Y."/>
            <person name="Ran L."/>
            <person name="Shi X."/>
            <person name="Wang X."/>
            <person name="Wu Q."/>
            <person name="Li C."/>
            <person name="Ren X."/>
            <person name="Wang J."/>
            <person name="Wang X."/>
            <person name="Li D."/>
            <person name="Liu D."/>
            <person name="Zhang X."/>
            <person name="Ji Z."/>
            <person name="Zhao W."/>
            <person name="Sun Y."/>
            <person name="Zhang Z."/>
            <person name="Bao J."/>
            <person name="Han Y."/>
            <person name="Dong L."/>
            <person name="Ji J."/>
            <person name="Chen P."/>
            <person name="Wu S."/>
            <person name="Liu J."/>
            <person name="Xiao Y."/>
            <person name="Bu D."/>
            <person name="Tan J."/>
            <person name="Yang L."/>
            <person name="Ye C."/>
            <person name="Zhang J."/>
            <person name="Xu J."/>
            <person name="Zhou Y."/>
            <person name="Yu Y."/>
            <person name="Zhang B."/>
            <person name="Zhuang S."/>
            <person name="Wei H."/>
            <person name="Liu B."/>
            <person name="Lei M."/>
            <person name="Yu H."/>
            <person name="Li Y."/>
            <person name="Xu H."/>
            <person name="Wei S."/>
            <person name="He X."/>
            <person name="Fang L."/>
            <person name="Zhang Z."/>
            <person name="Zhang Y."/>
            <person name="Huang X."/>
            <person name="Su Z."/>
            <person name="Tong W."/>
            <person name="Li J."/>
            <person name="Tong Z."/>
            <person name="Li S."/>
            <person name="Ye J."/>
            <person name="Wang L."/>
            <person name="Fang L."/>
            <person name="Lei T."/>
            <person name="Chen C."/>
            <person name="Chen H."/>
            <person name="Xu Z."/>
            <person name="Li H."/>
            <person name="Huang H."/>
            <person name="Zhang F."/>
            <person name="Xu H."/>
            <person name="Li N."/>
            <person name="Zhao C."/>
            <person name="Li S."/>
            <person name="Dong L."/>
            <person name="Huang Y."/>
            <person name="Li L."/>
            <person name="Xi Y."/>
            <person name="Qi Q."/>
            <person name="Li W."/>
            <person name="Zhang B."/>
            <person name="Hu W."/>
            <person name="Zhang Y."/>
            <person name="Tian X."/>
            <person name="Jiao Y."/>
            <person name="Liang X."/>
            <person name="Jin J."/>
            <person name="Gao L."/>
            <person name="Zheng W."/>
            <person name="Hao B."/>
            <person name="Liu S."/>
            <person name="Wang W."/>
            <person name="Yuan L."/>
            <person name="Cao M."/>
            <person name="McDermott J."/>
            <person name="Samudrala R."/>
            <person name="Wang J."/>
            <person name="Wong G.K."/>
            <person name="Yang H."/>
        </authorList>
    </citation>
    <scope>NUCLEOTIDE SEQUENCE [LARGE SCALE GENOMIC DNA]</scope>
</reference>
<name>B9FHL4_ORYSJ</name>
<gene>
    <name evidence="2" type="ORF">OsJ_19429</name>
</gene>
<feature type="region of interest" description="Disordered" evidence="1">
    <location>
        <begin position="106"/>
        <end position="126"/>
    </location>
</feature>
<dbReference type="Proteomes" id="UP000007752">
    <property type="component" value="Chromosome 5"/>
</dbReference>
<evidence type="ECO:0000313" key="2">
    <source>
        <dbReference type="EMBL" id="EEE64577.1"/>
    </source>
</evidence>
<feature type="compositionally biased region" description="Basic and acidic residues" evidence="1">
    <location>
        <begin position="106"/>
        <end position="115"/>
    </location>
</feature>
<feature type="region of interest" description="Disordered" evidence="1">
    <location>
        <begin position="1"/>
        <end position="39"/>
    </location>
</feature>
<accession>B9FHL4</accession>
<sequence length="126" mass="12937">MENGDETFASPTAGCGGGEFEQPLTNGGGGGGGGGVYPAAKAYDAGELDALREAKRDLEDKLAAVEHENRFLGAEDIATAEHAIAASEGEAALLRDEVKRVKELLAAEKSNHEGRAAQGPRTSTPS</sequence>
<evidence type="ECO:0000256" key="1">
    <source>
        <dbReference type="SAM" id="MobiDB-lite"/>
    </source>
</evidence>